<accession>A0ACA9NDC6</accession>
<evidence type="ECO:0000313" key="2">
    <source>
        <dbReference type="Proteomes" id="UP000789702"/>
    </source>
</evidence>
<reference evidence="1" key="1">
    <citation type="submission" date="2021-06" db="EMBL/GenBank/DDBJ databases">
        <authorList>
            <person name="Kallberg Y."/>
            <person name="Tangrot J."/>
            <person name="Rosling A."/>
        </authorList>
    </citation>
    <scope>NUCLEOTIDE SEQUENCE</scope>
    <source>
        <strain evidence="1">IL203A</strain>
    </source>
</reference>
<feature type="non-terminal residue" evidence="1">
    <location>
        <position position="40"/>
    </location>
</feature>
<gene>
    <name evidence="1" type="ORF">DHETER_LOCUS9275</name>
</gene>
<dbReference type="Proteomes" id="UP000789702">
    <property type="component" value="Unassembled WGS sequence"/>
</dbReference>
<keyword evidence="2" id="KW-1185">Reference proteome</keyword>
<name>A0ACA9NDC6_9GLOM</name>
<evidence type="ECO:0000313" key="1">
    <source>
        <dbReference type="EMBL" id="CAG8650548.1"/>
    </source>
</evidence>
<organism evidence="1 2">
    <name type="scientific">Dentiscutata heterogama</name>
    <dbReference type="NCBI Taxonomy" id="1316150"/>
    <lineage>
        <taxon>Eukaryota</taxon>
        <taxon>Fungi</taxon>
        <taxon>Fungi incertae sedis</taxon>
        <taxon>Mucoromycota</taxon>
        <taxon>Glomeromycotina</taxon>
        <taxon>Glomeromycetes</taxon>
        <taxon>Diversisporales</taxon>
        <taxon>Gigasporaceae</taxon>
        <taxon>Dentiscutata</taxon>
    </lineage>
</organism>
<comment type="caution">
    <text evidence="1">The sequence shown here is derived from an EMBL/GenBank/DDBJ whole genome shotgun (WGS) entry which is preliminary data.</text>
</comment>
<protein>
    <submittedName>
        <fullName evidence="1">6146_t:CDS:1</fullName>
    </submittedName>
</protein>
<dbReference type="EMBL" id="CAJVPU010016039">
    <property type="protein sequence ID" value="CAG8650548.1"/>
    <property type="molecule type" value="Genomic_DNA"/>
</dbReference>
<proteinExistence type="predicted"/>
<sequence length="40" mass="4707">MAFLQGIILFSLDNFHIQEVIQLAKYPIRDWNNLEAMNKA</sequence>